<proteinExistence type="predicted"/>
<name>A0A4Q5M107_9BACT</name>
<keyword evidence="2" id="KW-0378">Hydrolase</keyword>
<protein>
    <submittedName>
        <fullName evidence="2">Alpha/beta fold hydrolase</fullName>
    </submittedName>
</protein>
<dbReference type="EMBL" id="SEWF01000011">
    <property type="protein sequence ID" value="RYU95891.1"/>
    <property type="molecule type" value="Genomic_DNA"/>
</dbReference>
<accession>A0A4Q5M107</accession>
<comment type="caution">
    <text evidence="2">The sequence shown here is derived from an EMBL/GenBank/DDBJ whole genome shotgun (WGS) entry which is preliminary data.</text>
</comment>
<dbReference type="SUPFAM" id="SSF53474">
    <property type="entry name" value="alpha/beta-Hydrolases"/>
    <property type="match status" value="1"/>
</dbReference>
<dbReference type="Pfam" id="PF12146">
    <property type="entry name" value="Hydrolase_4"/>
    <property type="match status" value="1"/>
</dbReference>
<evidence type="ECO:0000313" key="3">
    <source>
        <dbReference type="Proteomes" id="UP000293162"/>
    </source>
</evidence>
<dbReference type="Proteomes" id="UP000293162">
    <property type="component" value="Unassembled WGS sequence"/>
</dbReference>
<dbReference type="InterPro" id="IPR017208">
    <property type="entry name" value="UCP037442_abhydr"/>
</dbReference>
<dbReference type="InterPro" id="IPR029058">
    <property type="entry name" value="AB_hydrolase_fold"/>
</dbReference>
<dbReference type="GO" id="GO:0016787">
    <property type="term" value="F:hydrolase activity"/>
    <property type="evidence" value="ECO:0007669"/>
    <property type="project" value="UniProtKB-KW"/>
</dbReference>
<dbReference type="PIRSF" id="PIRSF037442">
    <property type="entry name" value="UCP037442_abhydr"/>
    <property type="match status" value="1"/>
</dbReference>
<dbReference type="InterPro" id="IPR022742">
    <property type="entry name" value="Hydrolase_4"/>
</dbReference>
<feature type="domain" description="Serine aminopeptidase S33" evidence="1">
    <location>
        <begin position="38"/>
        <end position="154"/>
    </location>
</feature>
<evidence type="ECO:0000313" key="2">
    <source>
        <dbReference type="EMBL" id="RYU95891.1"/>
    </source>
</evidence>
<dbReference type="OrthoDB" id="9785076at2"/>
<organism evidence="2 3">
    <name type="scientific">Emticicia agri</name>
    <dbReference type="NCBI Taxonomy" id="2492393"/>
    <lineage>
        <taxon>Bacteria</taxon>
        <taxon>Pseudomonadati</taxon>
        <taxon>Bacteroidota</taxon>
        <taxon>Cytophagia</taxon>
        <taxon>Cytophagales</taxon>
        <taxon>Leadbetterellaceae</taxon>
        <taxon>Emticicia</taxon>
    </lineage>
</organism>
<sequence>MNKVTIIAADGYQLSALLGIARNNLGKTIIISSATAVKKEFYLNFAEFLITKGYNVLLFDYRGVGESAPENLRASEAYMHDWGILDMNAALNFMVNEVGFTDIVWLGHSIGGQLVGFLDKKVHVKKVIMLNAALGYWGYFPAPMKWIVWLLWYIISPVLVKIYGYGTMRKVGWGEDLPKNILLEWRQWCMSKNYYGVFLQKYFQKPLFQEFNVPITAVYISDDYIANDKTAPMMQQFFPNTHFQIHKIEVEKFTSDKVGHTGIFRKKFEKSLWNELLHLV</sequence>
<dbReference type="AlphaFoldDB" id="A0A4Q5M107"/>
<dbReference type="RefSeq" id="WP_130020771.1">
    <property type="nucleotide sequence ID" value="NZ_SEWF01000011.1"/>
</dbReference>
<gene>
    <name evidence="2" type="ORF">EWM59_09715</name>
</gene>
<evidence type="ECO:0000259" key="1">
    <source>
        <dbReference type="Pfam" id="PF12146"/>
    </source>
</evidence>
<keyword evidence="3" id="KW-1185">Reference proteome</keyword>
<reference evidence="2 3" key="1">
    <citation type="submission" date="2019-02" db="EMBL/GenBank/DDBJ databases">
        <title>Bacterial novel species Emticicia sp. 17J42-9 isolated from soil.</title>
        <authorList>
            <person name="Jung H.-Y."/>
        </authorList>
    </citation>
    <scope>NUCLEOTIDE SEQUENCE [LARGE SCALE GENOMIC DNA]</scope>
    <source>
        <strain evidence="2 3">17J42-9</strain>
    </source>
</reference>
<dbReference type="Gene3D" id="3.40.50.1820">
    <property type="entry name" value="alpha/beta hydrolase"/>
    <property type="match status" value="1"/>
</dbReference>